<dbReference type="InterPro" id="IPR012349">
    <property type="entry name" value="Split_barrel_FMN-bd"/>
</dbReference>
<evidence type="ECO:0000256" key="1">
    <source>
        <dbReference type="ARBA" id="ARBA00001917"/>
    </source>
</evidence>
<keyword evidence="2" id="KW-0285">Flavoprotein</keyword>
<dbReference type="SUPFAM" id="SSF50475">
    <property type="entry name" value="FMN-binding split barrel"/>
    <property type="match status" value="1"/>
</dbReference>
<reference evidence="6 7" key="1">
    <citation type="submission" date="2019-06" db="EMBL/GenBank/DDBJ databases">
        <title>Flavibacter putida gen. nov., sp. nov., a novel marine bacterium of the family Flavobacteriaceae isolated from coastal seawater.</title>
        <authorList>
            <person name="Feng X."/>
        </authorList>
    </citation>
    <scope>NUCLEOTIDE SEQUENCE [LARGE SCALE GENOMIC DNA]</scope>
    <source>
        <strain evidence="6 7">PLHSN227</strain>
    </source>
</reference>
<proteinExistence type="inferred from homology"/>
<dbReference type="PANTHER" id="PTHR33798">
    <property type="entry name" value="FLAVOPROTEIN OXYGENASE"/>
    <property type="match status" value="1"/>
</dbReference>
<name>A0A507ZVP2_9FLAO</name>
<organism evidence="6 7">
    <name type="scientific">Haloflavibacter putidus</name>
    <dbReference type="NCBI Taxonomy" id="2576776"/>
    <lineage>
        <taxon>Bacteria</taxon>
        <taxon>Pseudomonadati</taxon>
        <taxon>Bacteroidota</taxon>
        <taxon>Flavobacteriia</taxon>
        <taxon>Flavobacteriales</taxon>
        <taxon>Flavobacteriaceae</taxon>
        <taxon>Haloflavibacter</taxon>
    </lineage>
</organism>
<evidence type="ECO:0000259" key="5">
    <source>
        <dbReference type="Pfam" id="PF01613"/>
    </source>
</evidence>
<dbReference type="AlphaFoldDB" id="A0A507ZVP2"/>
<dbReference type="RefSeq" id="WP_141421703.1">
    <property type="nucleotide sequence ID" value="NZ_VIAR01000006.1"/>
</dbReference>
<dbReference type="EMBL" id="VIAR01000006">
    <property type="protein sequence ID" value="TQD38845.1"/>
    <property type="molecule type" value="Genomic_DNA"/>
</dbReference>
<protein>
    <submittedName>
        <fullName evidence="6">Flavin oxidoreductase</fullName>
    </submittedName>
</protein>
<evidence type="ECO:0000256" key="3">
    <source>
        <dbReference type="ARBA" id="ARBA00022643"/>
    </source>
</evidence>
<keyword evidence="7" id="KW-1185">Reference proteome</keyword>
<keyword evidence="3" id="KW-0288">FMN</keyword>
<dbReference type="GO" id="GO:0016646">
    <property type="term" value="F:oxidoreductase activity, acting on the CH-NH group of donors, NAD or NADP as acceptor"/>
    <property type="evidence" value="ECO:0007669"/>
    <property type="project" value="UniProtKB-ARBA"/>
</dbReference>
<dbReference type="Gene3D" id="2.30.110.10">
    <property type="entry name" value="Electron Transport, Fmn-binding Protein, Chain A"/>
    <property type="match status" value="1"/>
</dbReference>
<dbReference type="GO" id="GO:0010181">
    <property type="term" value="F:FMN binding"/>
    <property type="evidence" value="ECO:0007669"/>
    <property type="project" value="InterPro"/>
</dbReference>
<evidence type="ECO:0000256" key="4">
    <source>
        <dbReference type="ARBA" id="ARBA00038054"/>
    </source>
</evidence>
<evidence type="ECO:0000313" key="6">
    <source>
        <dbReference type="EMBL" id="TQD38845.1"/>
    </source>
</evidence>
<feature type="domain" description="Flavin reductase like" evidence="5">
    <location>
        <begin position="31"/>
        <end position="165"/>
    </location>
</feature>
<evidence type="ECO:0000313" key="7">
    <source>
        <dbReference type="Proteomes" id="UP000317169"/>
    </source>
</evidence>
<dbReference type="Pfam" id="PF01613">
    <property type="entry name" value="Flavin_Reduct"/>
    <property type="match status" value="1"/>
</dbReference>
<sequence length="211" mass="24031">MYLSSSQIQQLEKRYRANLINSLSGYKSANLIATKSQDAIENVAIFSSVIHLGSKPPLLGFILRPTSATRNTWDNINTSSFFSVNHVNQKIYKQAHHTSARYDGTTSEFKKTQLTPEYKNNFFAPFVKESPIQIGCKMLNNYYIEENECRLIVAEIKQLYLSEKPAKDGWLDLSKHDTLSINGLDAYTLPTLLDRLAYAKPNEETRSLLDE</sequence>
<evidence type="ECO:0000256" key="2">
    <source>
        <dbReference type="ARBA" id="ARBA00022630"/>
    </source>
</evidence>
<gene>
    <name evidence="6" type="ORF">FKR84_07645</name>
</gene>
<accession>A0A507ZVP2</accession>
<comment type="caution">
    <text evidence="6">The sequence shown here is derived from an EMBL/GenBank/DDBJ whole genome shotgun (WGS) entry which is preliminary data.</text>
</comment>
<dbReference type="PANTHER" id="PTHR33798:SF5">
    <property type="entry name" value="FLAVIN REDUCTASE LIKE DOMAIN-CONTAINING PROTEIN"/>
    <property type="match status" value="1"/>
</dbReference>
<dbReference type="InterPro" id="IPR002563">
    <property type="entry name" value="Flavin_Rdtase-like_dom"/>
</dbReference>
<dbReference type="OrthoDB" id="5293996at2"/>
<dbReference type="Proteomes" id="UP000317169">
    <property type="component" value="Unassembled WGS sequence"/>
</dbReference>
<comment type="cofactor">
    <cofactor evidence="1">
        <name>FMN</name>
        <dbReference type="ChEBI" id="CHEBI:58210"/>
    </cofactor>
</comment>
<comment type="similarity">
    <text evidence="4">Belongs to the flavoredoxin family.</text>
</comment>